<dbReference type="STRING" id="134849.SAMN05443668_11799"/>
<sequence length="161" mass="17589">MTEPLEQRISTTRRIAAPAARIFAVISDPDGHVAIDGSGMLMAADGSRRLTAVGDMFIMNMDREPLGDLPMGKYTVQNTVVAFTPEAAIAWQPGEVDGRPLGHTYGYTLTPVGTDTTEVTSYCDWSGVHPKILTILSWPVVPLSMLETSLDNLQRLVEERE</sequence>
<evidence type="ECO:0000313" key="2">
    <source>
        <dbReference type="Proteomes" id="UP000184440"/>
    </source>
</evidence>
<dbReference type="EMBL" id="FRCS01000017">
    <property type="protein sequence ID" value="SHN46716.1"/>
    <property type="molecule type" value="Genomic_DNA"/>
</dbReference>
<dbReference type="RefSeq" id="WP_073263931.1">
    <property type="nucleotide sequence ID" value="NZ_FRCS01000017.1"/>
</dbReference>
<dbReference type="Gene3D" id="3.30.530.20">
    <property type="match status" value="1"/>
</dbReference>
<dbReference type="OrthoDB" id="6624781at2"/>
<proteinExistence type="predicted"/>
<organism evidence="1 2">
    <name type="scientific">Cryptosporangium aurantiacum</name>
    <dbReference type="NCBI Taxonomy" id="134849"/>
    <lineage>
        <taxon>Bacteria</taxon>
        <taxon>Bacillati</taxon>
        <taxon>Actinomycetota</taxon>
        <taxon>Actinomycetes</taxon>
        <taxon>Cryptosporangiales</taxon>
        <taxon>Cryptosporangiaceae</taxon>
        <taxon>Cryptosporangium</taxon>
    </lineage>
</organism>
<dbReference type="Proteomes" id="UP000184440">
    <property type="component" value="Unassembled WGS sequence"/>
</dbReference>
<keyword evidence="2" id="KW-1185">Reference proteome</keyword>
<reference evidence="1 2" key="1">
    <citation type="submission" date="2016-11" db="EMBL/GenBank/DDBJ databases">
        <authorList>
            <person name="Jaros S."/>
            <person name="Januszkiewicz K."/>
            <person name="Wedrychowicz H."/>
        </authorList>
    </citation>
    <scope>NUCLEOTIDE SEQUENCE [LARGE SCALE GENOMIC DNA]</scope>
    <source>
        <strain evidence="1 2">DSM 46144</strain>
    </source>
</reference>
<protein>
    <submittedName>
        <fullName evidence="1">Polyketide cyclase / dehydrase and lipid transport</fullName>
    </submittedName>
</protein>
<name>A0A1M7RKP1_9ACTN</name>
<accession>A0A1M7RKP1</accession>
<dbReference type="AlphaFoldDB" id="A0A1M7RKP1"/>
<gene>
    <name evidence="1" type="ORF">SAMN05443668_11799</name>
</gene>
<dbReference type="SUPFAM" id="SSF55961">
    <property type="entry name" value="Bet v1-like"/>
    <property type="match status" value="1"/>
</dbReference>
<evidence type="ECO:0000313" key="1">
    <source>
        <dbReference type="EMBL" id="SHN46716.1"/>
    </source>
</evidence>
<dbReference type="InterPro" id="IPR023393">
    <property type="entry name" value="START-like_dom_sf"/>
</dbReference>